<evidence type="ECO:0000313" key="3">
    <source>
        <dbReference type="Proteomes" id="UP000239549"/>
    </source>
</evidence>
<feature type="transmembrane region" description="Helical" evidence="1">
    <location>
        <begin position="32"/>
        <end position="51"/>
    </location>
</feature>
<gene>
    <name evidence="2" type="ORF">DCCM_4665</name>
</gene>
<evidence type="ECO:0000313" key="2">
    <source>
        <dbReference type="EMBL" id="GBF35536.1"/>
    </source>
</evidence>
<dbReference type="EMBL" id="BFAV01000172">
    <property type="protein sequence ID" value="GBF35536.1"/>
    <property type="molecule type" value="Genomic_DNA"/>
</dbReference>
<reference evidence="3" key="1">
    <citation type="submission" date="2018-02" db="EMBL/GenBank/DDBJ databases">
        <title>Genome sequence of Desulfocucumis palustris strain NAW-5.</title>
        <authorList>
            <person name="Watanabe M."/>
            <person name="Kojima H."/>
            <person name="Fukui M."/>
        </authorList>
    </citation>
    <scope>NUCLEOTIDE SEQUENCE [LARGE SCALE GENOMIC DNA]</scope>
    <source>
        <strain evidence="3">NAW-5</strain>
    </source>
</reference>
<keyword evidence="1" id="KW-1133">Transmembrane helix</keyword>
<sequence length="56" mass="5998">MVYKIFGEDAFGASSFCSEATGGLKGLYEIEYMFALVASSGIINSVAINFYKGLLC</sequence>
<evidence type="ECO:0000256" key="1">
    <source>
        <dbReference type="SAM" id="Phobius"/>
    </source>
</evidence>
<dbReference type="AlphaFoldDB" id="A0A2L2XMH5"/>
<accession>A0A2L2XMH5</accession>
<keyword evidence="1" id="KW-0812">Transmembrane</keyword>
<protein>
    <submittedName>
        <fullName evidence="2">Uncharacterized protein</fullName>
    </submittedName>
</protein>
<comment type="caution">
    <text evidence="2">The sequence shown here is derived from an EMBL/GenBank/DDBJ whole genome shotgun (WGS) entry which is preliminary data.</text>
</comment>
<keyword evidence="3" id="KW-1185">Reference proteome</keyword>
<keyword evidence="1" id="KW-0472">Membrane</keyword>
<dbReference type="Proteomes" id="UP000239549">
    <property type="component" value="Unassembled WGS sequence"/>
</dbReference>
<proteinExistence type="predicted"/>
<name>A0A2L2XMH5_9FIRM</name>
<organism evidence="2 3">
    <name type="scientific">Desulfocucumis palustris</name>
    <dbReference type="NCBI Taxonomy" id="1898651"/>
    <lineage>
        <taxon>Bacteria</taxon>
        <taxon>Bacillati</taxon>
        <taxon>Bacillota</taxon>
        <taxon>Clostridia</taxon>
        <taxon>Eubacteriales</taxon>
        <taxon>Desulfocucumaceae</taxon>
        <taxon>Desulfocucumis</taxon>
    </lineage>
</organism>